<accession>A0A380C885</accession>
<feature type="signal peptide" evidence="3">
    <location>
        <begin position="1"/>
        <end position="23"/>
    </location>
</feature>
<dbReference type="Proteomes" id="UP000254519">
    <property type="component" value="Unassembled WGS sequence"/>
</dbReference>
<dbReference type="InterPro" id="IPR036779">
    <property type="entry name" value="LysM_dom_sf"/>
</dbReference>
<evidence type="ECO:0000256" key="3">
    <source>
        <dbReference type="SAM" id="SignalP"/>
    </source>
</evidence>
<dbReference type="PANTHER" id="PTHR39160:SF6">
    <property type="entry name" value="CELL WALL-BINDING PROTEIN YOCH"/>
    <property type="match status" value="1"/>
</dbReference>
<evidence type="ECO:0000256" key="1">
    <source>
        <dbReference type="ARBA" id="ARBA00022729"/>
    </source>
</evidence>
<evidence type="ECO:0000256" key="2">
    <source>
        <dbReference type="SAM" id="MobiDB-lite"/>
    </source>
</evidence>
<dbReference type="CDD" id="cd00118">
    <property type="entry name" value="LysM"/>
    <property type="match status" value="2"/>
</dbReference>
<dbReference type="PANTHER" id="PTHR39160">
    <property type="entry name" value="CELL WALL-BINDING PROTEIN YOCH"/>
    <property type="match status" value="1"/>
</dbReference>
<organism evidence="5 6">
    <name type="scientific">Sporosarcina pasteurii</name>
    <name type="common">Bacillus pasteurii</name>
    <dbReference type="NCBI Taxonomy" id="1474"/>
    <lineage>
        <taxon>Bacteria</taxon>
        <taxon>Bacillati</taxon>
        <taxon>Bacillota</taxon>
        <taxon>Bacilli</taxon>
        <taxon>Bacillales</taxon>
        <taxon>Caryophanaceae</taxon>
        <taxon>Sporosarcina</taxon>
    </lineage>
</organism>
<reference evidence="5 6" key="1">
    <citation type="submission" date="2018-06" db="EMBL/GenBank/DDBJ databases">
        <authorList>
            <consortium name="Pathogen Informatics"/>
            <person name="Doyle S."/>
        </authorList>
    </citation>
    <scope>NUCLEOTIDE SEQUENCE [LARGE SCALE GENOMIC DNA]</scope>
    <source>
        <strain evidence="6">ATCC 11859 / DSM 33 / NCIB 8841 / NCTC 4822</strain>
    </source>
</reference>
<feature type="domain" description="LysM" evidence="4">
    <location>
        <begin position="29"/>
        <end position="74"/>
    </location>
</feature>
<protein>
    <submittedName>
        <fullName evidence="5">Cell wall-binding protein yocH</fullName>
    </submittedName>
</protein>
<dbReference type="EMBL" id="UGYZ01000002">
    <property type="protein sequence ID" value="SUJ14280.1"/>
    <property type="molecule type" value="Genomic_DNA"/>
</dbReference>
<feature type="compositionally biased region" description="Low complexity" evidence="2">
    <location>
        <begin position="155"/>
        <end position="180"/>
    </location>
</feature>
<dbReference type="Pfam" id="PF01476">
    <property type="entry name" value="LysM"/>
    <property type="match status" value="2"/>
</dbReference>
<dbReference type="GO" id="GO:0009254">
    <property type="term" value="P:peptidoglycan turnover"/>
    <property type="evidence" value="ECO:0007669"/>
    <property type="project" value="InterPro"/>
</dbReference>
<dbReference type="PROSITE" id="PS51782">
    <property type="entry name" value="LYSM"/>
    <property type="match status" value="2"/>
</dbReference>
<dbReference type="AlphaFoldDB" id="A0A380C885"/>
<gene>
    <name evidence="5" type="primary">yocH_3</name>
    <name evidence="5" type="ORF">NCTC4822_02432</name>
</gene>
<keyword evidence="1 3" id="KW-0732">Signal</keyword>
<proteinExistence type="predicted"/>
<sequence length="282" mass="30290">MQRHIVGLMLAIALVIGLTGGQATVEASSTYNVQTGDTVWDIAQNDDISVDDLFTWNELESQSPHTLTEQEKKIESKNGTYIVQKGDTLSKIAKMHQISLSNLMNWNGLTGHLIYPGQELSVDGKNPKAPPKNVAKAVTPSTPATENKTTKEPTKQPAQNNKAANQTTNKTANNSTKSNQAPVSASGKEMTVTATAYTAYCQGCSGTTYTGIDLRANPHLKVIAVDPSIIPLGSRVWVEGYGEAIAGDIGGAIKGNIIDVFIENQQDALNWGRRTVQIKVLD</sequence>
<dbReference type="InterPro" id="IPR010611">
    <property type="entry name" value="3D_dom"/>
</dbReference>
<name>A0A380C885_SPOPA</name>
<dbReference type="GO" id="GO:0019867">
    <property type="term" value="C:outer membrane"/>
    <property type="evidence" value="ECO:0007669"/>
    <property type="project" value="InterPro"/>
</dbReference>
<dbReference type="Gene3D" id="3.10.350.10">
    <property type="entry name" value="LysM domain"/>
    <property type="match status" value="2"/>
</dbReference>
<dbReference type="Pfam" id="PF06725">
    <property type="entry name" value="3D"/>
    <property type="match status" value="1"/>
</dbReference>
<evidence type="ECO:0000259" key="4">
    <source>
        <dbReference type="PROSITE" id="PS51782"/>
    </source>
</evidence>
<dbReference type="Gene3D" id="2.40.40.10">
    <property type="entry name" value="RlpA-like domain"/>
    <property type="match status" value="1"/>
</dbReference>
<dbReference type="OrthoDB" id="9798935at2"/>
<feature type="region of interest" description="Disordered" evidence="2">
    <location>
        <begin position="122"/>
        <end position="187"/>
    </location>
</feature>
<dbReference type="RefSeq" id="WP_115362527.1">
    <property type="nucleotide sequence ID" value="NZ_CP038012.1"/>
</dbReference>
<feature type="domain" description="LysM" evidence="4">
    <location>
        <begin position="79"/>
        <end position="122"/>
    </location>
</feature>
<dbReference type="SMART" id="SM00257">
    <property type="entry name" value="LysM"/>
    <property type="match status" value="2"/>
</dbReference>
<dbReference type="SUPFAM" id="SSF50685">
    <property type="entry name" value="Barwin-like endoglucanases"/>
    <property type="match status" value="1"/>
</dbReference>
<evidence type="ECO:0000313" key="6">
    <source>
        <dbReference type="Proteomes" id="UP000254519"/>
    </source>
</evidence>
<dbReference type="GO" id="GO:0004553">
    <property type="term" value="F:hydrolase activity, hydrolyzing O-glycosyl compounds"/>
    <property type="evidence" value="ECO:0007669"/>
    <property type="project" value="InterPro"/>
</dbReference>
<dbReference type="InterPro" id="IPR036908">
    <property type="entry name" value="RlpA-like_sf"/>
</dbReference>
<keyword evidence="6" id="KW-1185">Reference proteome</keyword>
<dbReference type="CDD" id="cd22786">
    <property type="entry name" value="DPBB_YuiC-like"/>
    <property type="match status" value="1"/>
</dbReference>
<dbReference type="InterPro" id="IPR018392">
    <property type="entry name" value="LysM"/>
</dbReference>
<evidence type="ECO:0000313" key="5">
    <source>
        <dbReference type="EMBL" id="SUJ14280.1"/>
    </source>
</evidence>
<feature type="chain" id="PRO_5038797995" evidence="3">
    <location>
        <begin position="24"/>
        <end position="282"/>
    </location>
</feature>
<dbReference type="SUPFAM" id="SSF54106">
    <property type="entry name" value="LysM domain"/>
    <property type="match status" value="2"/>
</dbReference>
<dbReference type="InterPro" id="IPR051933">
    <property type="entry name" value="Resuscitation_pf_RpfB"/>
</dbReference>